<comment type="subcellular location">
    <subcellularLocation>
        <location evidence="3 11">Cytoplasm</location>
    </subcellularLocation>
</comment>
<keyword evidence="9 11" id="KW-0808">Transferase</keyword>
<evidence type="ECO:0000313" key="13">
    <source>
        <dbReference type="EMBL" id="SDC22578.1"/>
    </source>
</evidence>
<keyword evidence="10 11" id="KW-0660">Purine salvage</keyword>
<dbReference type="GO" id="GO:0006168">
    <property type="term" value="P:adenine salvage"/>
    <property type="evidence" value="ECO:0007669"/>
    <property type="project" value="InterPro"/>
</dbReference>
<dbReference type="RefSeq" id="WP_245700924.1">
    <property type="nucleotide sequence ID" value="NZ_FMYH01000002.1"/>
</dbReference>
<evidence type="ECO:0000256" key="11">
    <source>
        <dbReference type="HAMAP-Rule" id="MF_00004"/>
    </source>
</evidence>
<evidence type="ECO:0000259" key="12">
    <source>
        <dbReference type="Pfam" id="PF00156"/>
    </source>
</evidence>
<evidence type="ECO:0000256" key="2">
    <source>
        <dbReference type="ARBA" id="ARBA00003968"/>
    </source>
</evidence>
<dbReference type="AlphaFoldDB" id="A0A1G6JV86"/>
<evidence type="ECO:0000256" key="1">
    <source>
        <dbReference type="ARBA" id="ARBA00000868"/>
    </source>
</evidence>
<accession>A0A1G6JV86</accession>
<comment type="function">
    <text evidence="2 11">Catalyzes a salvage reaction resulting in the formation of AMP, that is energically less costly than de novo synthesis.</text>
</comment>
<dbReference type="EC" id="2.4.2.7" evidence="6 11"/>
<evidence type="ECO:0000256" key="6">
    <source>
        <dbReference type="ARBA" id="ARBA00011893"/>
    </source>
</evidence>
<evidence type="ECO:0000256" key="5">
    <source>
        <dbReference type="ARBA" id="ARBA00008391"/>
    </source>
</evidence>
<dbReference type="NCBIfam" id="NF002636">
    <property type="entry name" value="PRK02304.1-5"/>
    <property type="match status" value="1"/>
</dbReference>
<organism evidence="13 14">
    <name type="scientific">Sanguibacter gelidistatuariae</name>
    <dbReference type="NCBI Taxonomy" id="1814289"/>
    <lineage>
        <taxon>Bacteria</taxon>
        <taxon>Bacillati</taxon>
        <taxon>Actinomycetota</taxon>
        <taxon>Actinomycetes</taxon>
        <taxon>Micrococcales</taxon>
        <taxon>Sanguibacteraceae</taxon>
        <taxon>Sanguibacter</taxon>
    </lineage>
</organism>
<dbReference type="CDD" id="cd06223">
    <property type="entry name" value="PRTases_typeI"/>
    <property type="match status" value="1"/>
</dbReference>
<dbReference type="Proteomes" id="UP000199039">
    <property type="component" value="Unassembled WGS sequence"/>
</dbReference>
<dbReference type="GO" id="GO:0006166">
    <property type="term" value="P:purine ribonucleoside salvage"/>
    <property type="evidence" value="ECO:0007669"/>
    <property type="project" value="UniProtKB-UniRule"/>
</dbReference>
<comment type="similarity">
    <text evidence="5 11">Belongs to the purine/pyrimidine phosphoribosyltransferase family.</text>
</comment>
<keyword evidence="8 11" id="KW-0328">Glycosyltransferase</keyword>
<dbReference type="SUPFAM" id="SSF53271">
    <property type="entry name" value="PRTase-like"/>
    <property type="match status" value="1"/>
</dbReference>
<comment type="pathway">
    <text evidence="4 11">Purine metabolism; AMP biosynthesis via salvage pathway; AMP from adenine: step 1/1.</text>
</comment>
<dbReference type="InterPro" id="IPR000836">
    <property type="entry name" value="PRTase_dom"/>
</dbReference>
<dbReference type="Gene3D" id="3.40.50.2020">
    <property type="match status" value="1"/>
</dbReference>
<reference evidence="13 14" key="1">
    <citation type="submission" date="2016-09" db="EMBL/GenBank/DDBJ databases">
        <authorList>
            <person name="Capua I."/>
            <person name="De Benedictis P."/>
            <person name="Joannis T."/>
            <person name="Lombin L.H."/>
            <person name="Cattoli G."/>
        </authorList>
    </citation>
    <scope>NUCLEOTIDE SEQUENCE [LARGE SCALE GENOMIC DNA]</scope>
    <source>
        <strain evidence="13 14">ISLP-3</strain>
    </source>
</reference>
<dbReference type="InterPro" id="IPR005764">
    <property type="entry name" value="Ade_phspho_trans"/>
</dbReference>
<evidence type="ECO:0000256" key="8">
    <source>
        <dbReference type="ARBA" id="ARBA00022676"/>
    </source>
</evidence>
<feature type="domain" description="Phosphoribosyltransferase" evidence="12">
    <location>
        <begin position="50"/>
        <end position="162"/>
    </location>
</feature>
<dbReference type="GO" id="GO:0003999">
    <property type="term" value="F:adenine phosphoribosyltransferase activity"/>
    <property type="evidence" value="ECO:0007669"/>
    <property type="project" value="UniProtKB-UniRule"/>
</dbReference>
<dbReference type="GO" id="GO:0002055">
    <property type="term" value="F:adenine binding"/>
    <property type="evidence" value="ECO:0007669"/>
    <property type="project" value="TreeGrafter"/>
</dbReference>
<dbReference type="STRING" id="1814289.SAMN05216410_1424"/>
<dbReference type="FunFam" id="3.40.50.2020:FF:000021">
    <property type="entry name" value="Adenine phosphoribosyltransferase"/>
    <property type="match status" value="1"/>
</dbReference>
<sequence length="187" mass="19037">MSLDVALAQAQLEGAGIDLASFIRDVPDYPSAGILFKDITGLLVDPAAFAAAIEALVAFVPADADLISGMEARGFIVGAALAGRLGKGFVPIRKAGKLPPPTRRLTYSLEYGEASVEIREGTVEAGARVMLIDDVLATGGTAAAGAELLEQLGAVVVGLGFVLELEGLGGRERLSGRTVCSVLAAAS</sequence>
<proteinExistence type="inferred from homology"/>
<dbReference type="HAMAP" id="MF_00004">
    <property type="entry name" value="Aden_phosphoribosyltr"/>
    <property type="match status" value="1"/>
</dbReference>
<dbReference type="PANTHER" id="PTHR32315">
    <property type="entry name" value="ADENINE PHOSPHORIBOSYLTRANSFERASE"/>
    <property type="match status" value="1"/>
</dbReference>
<evidence type="ECO:0000256" key="4">
    <source>
        <dbReference type="ARBA" id="ARBA00004659"/>
    </source>
</evidence>
<evidence type="ECO:0000256" key="10">
    <source>
        <dbReference type="ARBA" id="ARBA00022726"/>
    </source>
</evidence>
<dbReference type="NCBIfam" id="TIGR01090">
    <property type="entry name" value="apt"/>
    <property type="match status" value="1"/>
</dbReference>
<dbReference type="InterPro" id="IPR050054">
    <property type="entry name" value="UPRTase/APRTase"/>
</dbReference>
<gene>
    <name evidence="11" type="primary">apt</name>
    <name evidence="13" type="ORF">SAMN05216410_1424</name>
</gene>
<evidence type="ECO:0000256" key="7">
    <source>
        <dbReference type="ARBA" id="ARBA00022490"/>
    </source>
</evidence>
<dbReference type="GO" id="GO:0005737">
    <property type="term" value="C:cytoplasm"/>
    <property type="evidence" value="ECO:0007669"/>
    <property type="project" value="UniProtKB-SubCell"/>
</dbReference>
<dbReference type="UniPathway" id="UPA00588">
    <property type="reaction ID" value="UER00646"/>
</dbReference>
<dbReference type="InterPro" id="IPR029057">
    <property type="entry name" value="PRTase-like"/>
</dbReference>
<dbReference type="NCBIfam" id="NF002634">
    <property type="entry name" value="PRK02304.1-3"/>
    <property type="match status" value="1"/>
</dbReference>
<comment type="subunit">
    <text evidence="11">Homodimer.</text>
</comment>
<name>A0A1G6JV86_9MICO</name>
<evidence type="ECO:0000256" key="3">
    <source>
        <dbReference type="ARBA" id="ARBA00004496"/>
    </source>
</evidence>
<keyword evidence="14" id="KW-1185">Reference proteome</keyword>
<dbReference type="GO" id="GO:0016208">
    <property type="term" value="F:AMP binding"/>
    <property type="evidence" value="ECO:0007669"/>
    <property type="project" value="TreeGrafter"/>
</dbReference>
<keyword evidence="7 11" id="KW-0963">Cytoplasm</keyword>
<protein>
    <recommendedName>
        <fullName evidence="6 11">Adenine phosphoribosyltransferase</fullName>
        <shortName evidence="11">APRT</shortName>
        <ecNumber evidence="6 11">2.4.2.7</ecNumber>
    </recommendedName>
</protein>
<dbReference type="PANTHER" id="PTHR32315:SF3">
    <property type="entry name" value="ADENINE PHOSPHORIBOSYLTRANSFERASE"/>
    <property type="match status" value="1"/>
</dbReference>
<dbReference type="Pfam" id="PF00156">
    <property type="entry name" value="Pribosyltran"/>
    <property type="match status" value="1"/>
</dbReference>
<dbReference type="GO" id="GO:0044209">
    <property type="term" value="P:AMP salvage"/>
    <property type="evidence" value="ECO:0007669"/>
    <property type="project" value="UniProtKB-UniRule"/>
</dbReference>
<evidence type="ECO:0000256" key="9">
    <source>
        <dbReference type="ARBA" id="ARBA00022679"/>
    </source>
</evidence>
<dbReference type="EMBL" id="FMYH01000002">
    <property type="protein sequence ID" value="SDC22578.1"/>
    <property type="molecule type" value="Genomic_DNA"/>
</dbReference>
<comment type="catalytic activity">
    <reaction evidence="1 11">
        <text>AMP + diphosphate = 5-phospho-alpha-D-ribose 1-diphosphate + adenine</text>
        <dbReference type="Rhea" id="RHEA:16609"/>
        <dbReference type="ChEBI" id="CHEBI:16708"/>
        <dbReference type="ChEBI" id="CHEBI:33019"/>
        <dbReference type="ChEBI" id="CHEBI:58017"/>
        <dbReference type="ChEBI" id="CHEBI:456215"/>
        <dbReference type="EC" id="2.4.2.7"/>
    </reaction>
</comment>
<evidence type="ECO:0000313" key="14">
    <source>
        <dbReference type="Proteomes" id="UP000199039"/>
    </source>
</evidence>